<evidence type="ECO:0000313" key="4">
    <source>
        <dbReference type="Proteomes" id="UP000254875"/>
    </source>
</evidence>
<keyword evidence="4" id="KW-1185">Reference proteome</keyword>
<name>A0A370MV48_9BURK</name>
<evidence type="ECO:0000256" key="2">
    <source>
        <dbReference type="ARBA" id="ARBA00022649"/>
    </source>
</evidence>
<evidence type="ECO:0000313" key="3">
    <source>
        <dbReference type="EMBL" id="RDJ97222.1"/>
    </source>
</evidence>
<dbReference type="RefSeq" id="WP_115110308.1">
    <property type="nucleotide sequence ID" value="NZ_QHKS01000073.1"/>
</dbReference>
<protein>
    <submittedName>
        <fullName evidence="3">Plasmid stabilization protein</fullName>
    </submittedName>
</protein>
<dbReference type="Gene3D" id="3.30.2310.20">
    <property type="entry name" value="RelE-like"/>
    <property type="match status" value="1"/>
</dbReference>
<gene>
    <name evidence="3" type="ORF">DLM46_38615</name>
</gene>
<dbReference type="OrthoDB" id="9798046at2"/>
<dbReference type="InterPro" id="IPR051803">
    <property type="entry name" value="TA_system_RelE-like_toxin"/>
</dbReference>
<organism evidence="3 4">
    <name type="scientific">Paraburkholderia lacunae</name>
    <dbReference type="NCBI Taxonomy" id="2211104"/>
    <lineage>
        <taxon>Bacteria</taxon>
        <taxon>Pseudomonadati</taxon>
        <taxon>Pseudomonadota</taxon>
        <taxon>Betaproteobacteria</taxon>
        <taxon>Burkholderiales</taxon>
        <taxon>Burkholderiaceae</taxon>
        <taxon>Paraburkholderia</taxon>
    </lineage>
</organism>
<proteinExistence type="inferred from homology"/>
<reference evidence="4" key="1">
    <citation type="submission" date="2018-05" db="EMBL/GenBank/DDBJ databases">
        <authorList>
            <person name="Feng T."/>
        </authorList>
    </citation>
    <scope>NUCLEOTIDE SEQUENCE [LARGE SCALE GENOMIC DNA]</scope>
    <source>
        <strain evidence="4">S27</strain>
    </source>
</reference>
<dbReference type="SUPFAM" id="SSF143011">
    <property type="entry name" value="RelE-like"/>
    <property type="match status" value="1"/>
</dbReference>
<evidence type="ECO:0000256" key="1">
    <source>
        <dbReference type="ARBA" id="ARBA00006226"/>
    </source>
</evidence>
<dbReference type="InterPro" id="IPR007712">
    <property type="entry name" value="RelE/ParE_toxin"/>
</dbReference>
<dbReference type="Proteomes" id="UP000254875">
    <property type="component" value="Unassembled WGS sequence"/>
</dbReference>
<dbReference type="AlphaFoldDB" id="A0A370MV48"/>
<comment type="caution">
    <text evidence="3">The sequence shown here is derived from an EMBL/GenBank/DDBJ whole genome shotgun (WGS) entry which is preliminary data.</text>
</comment>
<accession>A0A370MV48</accession>
<comment type="similarity">
    <text evidence="1">Belongs to the RelE toxin family.</text>
</comment>
<dbReference type="EMBL" id="QHKS01000073">
    <property type="protein sequence ID" value="RDJ97222.1"/>
    <property type="molecule type" value="Genomic_DNA"/>
</dbReference>
<dbReference type="PANTHER" id="PTHR33755">
    <property type="entry name" value="TOXIN PARE1-RELATED"/>
    <property type="match status" value="1"/>
</dbReference>
<dbReference type="InterPro" id="IPR035093">
    <property type="entry name" value="RelE/ParE_toxin_dom_sf"/>
</dbReference>
<sequence>MTHRVVILESAEDDIREIRRYVVSQFGQNTWSQTWSTLKQTIRRLADFPDSGGRVDELRELNMIQFRQVISGANRVVYQVADDMVYVHVVCDSRMDLTALLHRRLLRSI</sequence>
<keyword evidence="2" id="KW-1277">Toxin-antitoxin system</keyword>
<dbReference type="Pfam" id="PF05016">
    <property type="entry name" value="ParE_toxin"/>
    <property type="match status" value="1"/>
</dbReference>